<gene>
    <name evidence="10" type="ORF">BAU07_10405</name>
</gene>
<keyword evidence="4" id="KW-0285">Flavoprotein</keyword>
<keyword evidence="8" id="KW-0520">NAD</keyword>
<protein>
    <submittedName>
        <fullName evidence="10">NAD(FAD)-dependent dehydrogenase</fullName>
    </submittedName>
</protein>
<dbReference type="PANTHER" id="PTHR30543">
    <property type="entry name" value="CHROMATE REDUCTASE"/>
    <property type="match status" value="1"/>
</dbReference>
<evidence type="ECO:0000256" key="6">
    <source>
        <dbReference type="ARBA" id="ARBA00022857"/>
    </source>
</evidence>
<comment type="subcellular location">
    <subcellularLocation>
        <location evidence="1">Cytoplasm</location>
    </subcellularLocation>
</comment>
<dbReference type="GO" id="GO:0016491">
    <property type="term" value="F:oxidoreductase activity"/>
    <property type="evidence" value="ECO:0007669"/>
    <property type="project" value="UniProtKB-KW"/>
</dbReference>
<evidence type="ECO:0000259" key="9">
    <source>
        <dbReference type="Pfam" id="PF03358"/>
    </source>
</evidence>
<dbReference type="GO" id="GO:0005829">
    <property type="term" value="C:cytosol"/>
    <property type="evidence" value="ECO:0007669"/>
    <property type="project" value="TreeGrafter"/>
</dbReference>
<proteinExistence type="predicted"/>
<reference evidence="10 11" key="1">
    <citation type="submission" date="2016-06" db="EMBL/GenBank/DDBJ databases">
        <title>Complete genome sequences of Bordetella bronchialis and Bordetella flabilis.</title>
        <authorList>
            <person name="LiPuma J.J."/>
            <person name="Spilker T."/>
        </authorList>
    </citation>
    <scope>NUCLEOTIDE SEQUENCE [LARGE SCALE GENOMIC DNA]</scope>
    <source>
        <strain evidence="10 11">AU10664</strain>
    </source>
</reference>
<dbReference type="KEGG" id="bfz:BAU07_10405"/>
<evidence type="ECO:0000256" key="7">
    <source>
        <dbReference type="ARBA" id="ARBA00023002"/>
    </source>
</evidence>
<keyword evidence="7" id="KW-0560">Oxidoreductase</keyword>
<evidence type="ECO:0000313" key="10">
    <source>
        <dbReference type="EMBL" id="ANN77457.1"/>
    </source>
</evidence>
<dbReference type="Gene3D" id="3.40.50.360">
    <property type="match status" value="1"/>
</dbReference>
<evidence type="ECO:0000256" key="5">
    <source>
        <dbReference type="ARBA" id="ARBA00022643"/>
    </source>
</evidence>
<evidence type="ECO:0000256" key="3">
    <source>
        <dbReference type="ARBA" id="ARBA00022490"/>
    </source>
</evidence>
<dbReference type="InterPro" id="IPR050712">
    <property type="entry name" value="NAD(P)H-dep_reductase"/>
</dbReference>
<dbReference type="FunFam" id="3.40.50.360:FF:000052">
    <property type="entry name" value="NAD(P)H-dependent FMN reductase LOT6"/>
    <property type="match status" value="1"/>
</dbReference>
<dbReference type="RefSeq" id="WP_066657056.1">
    <property type="nucleotide sequence ID" value="NZ_CBCSCL010000039.1"/>
</dbReference>
<keyword evidence="5" id="KW-0288">FMN</keyword>
<dbReference type="Proteomes" id="UP000091926">
    <property type="component" value="Chromosome"/>
</dbReference>
<keyword evidence="3" id="KW-0963">Cytoplasm</keyword>
<dbReference type="InterPro" id="IPR005025">
    <property type="entry name" value="FMN_Rdtase-like_dom"/>
</dbReference>
<dbReference type="PANTHER" id="PTHR30543:SF21">
    <property type="entry name" value="NAD(P)H-DEPENDENT FMN REDUCTASE LOT6"/>
    <property type="match status" value="1"/>
</dbReference>
<dbReference type="STRING" id="463014.BAU07_10405"/>
<keyword evidence="11" id="KW-1185">Reference proteome</keyword>
<dbReference type="OrthoDB" id="9812295at2"/>
<dbReference type="SUPFAM" id="SSF52218">
    <property type="entry name" value="Flavoproteins"/>
    <property type="match status" value="1"/>
</dbReference>
<keyword evidence="6" id="KW-0521">NADP</keyword>
<name>A0A193GBR8_9BORD</name>
<dbReference type="AlphaFoldDB" id="A0A193GBR8"/>
<dbReference type="EMBL" id="CP016172">
    <property type="protein sequence ID" value="ANN77457.1"/>
    <property type="molecule type" value="Genomic_DNA"/>
</dbReference>
<comment type="subunit">
    <text evidence="2">Homodimer.</text>
</comment>
<feature type="domain" description="NADPH-dependent FMN reductase-like" evidence="9">
    <location>
        <begin position="6"/>
        <end position="144"/>
    </location>
</feature>
<dbReference type="Pfam" id="PF03358">
    <property type="entry name" value="FMN_red"/>
    <property type="match status" value="1"/>
</dbReference>
<sequence>MPKDLRILIIMGSVRKRRLCPDIAKWVARIGAEVIPEATIEIIDLRDWQLSMDAEPDVPAHSSYSCDTTKAWSAKVAAASAFVFLTPQYNWGYPAALKNAIDHLYREWRDKPAAIVSYGGHGGGKCAVQLREVLSGIKMRVVAEMPGLTLAKSVIEANPGHLDASVAFADQRPAVAQGLQALVALACR</sequence>
<dbReference type="InterPro" id="IPR029039">
    <property type="entry name" value="Flavoprotein-like_sf"/>
</dbReference>
<evidence type="ECO:0000256" key="2">
    <source>
        <dbReference type="ARBA" id="ARBA00011738"/>
    </source>
</evidence>
<dbReference type="GO" id="GO:0010181">
    <property type="term" value="F:FMN binding"/>
    <property type="evidence" value="ECO:0007669"/>
    <property type="project" value="TreeGrafter"/>
</dbReference>
<organism evidence="10 11">
    <name type="scientific">Bordetella flabilis</name>
    <dbReference type="NCBI Taxonomy" id="463014"/>
    <lineage>
        <taxon>Bacteria</taxon>
        <taxon>Pseudomonadati</taxon>
        <taxon>Pseudomonadota</taxon>
        <taxon>Betaproteobacteria</taxon>
        <taxon>Burkholderiales</taxon>
        <taxon>Alcaligenaceae</taxon>
        <taxon>Bordetella</taxon>
    </lineage>
</organism>
<evidence type="ECO:0000256" key="1">
    <source>
        <dbReference type="ARBA" id="ARBA00004496"/>
    </source>
</evidence>
<evidence type="ECO:0000313" key="11">
    <source>
        <dbReference type="Proteomes" id="UP000091926"/>
    </source>
</evidence>
<accession>A0A193GBR8</accession>
<evidence type="ECO:0000256" key="8">
    <source>
        <dbReference type="ARBA" id="ARBA00023027"/>
    </source>
</evidence>
<evidence type="ECO:0000256" key="4">
    <source>
        <dbReference type="ARBA" id="ARBA00022630"/>
    </source>
</evidence>